<protein>
    <submittedName>
        <fullName evidence="1">Uncharacterized protein</fullName>
    </submittedName>
</protein>
<evidence type="ECO:0000313" key="2">
    <source>
        <dbReference type="Proteomes" id="UP000014062"/>
    </source>
</evidence>
<accession>A0A7U9DXR8</accession>
<sequence length="154" mass="16752">MYGQPVPPAVTDEDRTNNREMTLVLRTTTRTTELAPALRVLPTGTDPLLQLQAETRPADGPGAIRCVGHSRELALGGIPVMCSVCRARRDWLLINHGRNVWVRCRCGNQWLEPEISRADFDALVGGPHGTTYPSVEAGLAALGFDGVFAGIYLE</sequence>
<gene>
    <name evidence="1" type="ORF">SLI_6325</name>
</gene>
<dbReference type="EMBL" id="CM001889">
    <property type="protein sequence ID" value="EOY51032.1"/>
    <property type="molecule type" value="Genomic_DNA"/>
</dbReference>
<evidence type="ECO:0000313" key="1">
    <source>
        <dbReference type="EMBL" id="EOY51032.1"/>
    </source>
</evidence>
<reference evidence="2" key="1">
    <citation type="journal article" date="2013" name="Genome Biol. Evol.">
        <title>The genome sequence of Streptomyces lividans 66 reveals a novel tRNA-dependent peptide biosynthetic system within a metal-related genomic island.</title>
        <authorList>
            <person name="Cruz-Morales P."/>
            <person name="Vijgenboom E."/>
            <person name="Iruegas-Bocardo F."/>
            <person name="Girard G."/>
            <person name="Yanez-Guerra L.A."/>
            <person name="Ramos-Aboites H.E."/>
            <person name="Pernodet J.L."/>
            <person name="Anne J."/>
            <person name="van Wezel G.P."/>
            <person name="Barona-Gomez F."/>
        </authorList>
    </citation>
    <scope>NUCLEOTIDE SEQUENCE [LARGE SCALE GENOMIC DNA]</scope>
    <source>
        <strain evidence="2">1326</strain>
    </source>
</reference>
<proteinExistence type="predicted"/>
<dbReference type="AlphaFoldDB" id="A0A7U9DXR8"/>
<name>A0A7U9DXR8_STRLI</name>
<dbReference type="Proteomes" id="UP000014062">
    <property type="component" value="Chromosome"/>
</dbReference>
<organism evidence="1 2">
    <name type="scientific">Streptomyces lividans 1326</name>
    <dbReference type="NCBI Taxonomy" id="1200984"/>
    <lineage>
        <taxon>Bacteria</taxon>
        <taxon>Bacillati</taxon>
        <taxon>Actinomycetota</taxon>
        <taxon>Actinomycetes</taxon>
        <taxon>Kitasatosporales</taxon>
        <taxon>Streptomycetaceae</taxon>
        <taxon>Streptomyces</taxon>
    </lineage>
</organism>